<dbReference type="AlphaFoldDB" id="A0A1D8K9Q8"/>
<dbReference type="Proteomes" id="UP000095342">
    <property type="component" value="Chromosome"/>
</dbReference>
<keyword evidence="1" id="KW-0472">Membrane</keyword>
<feature type="transmembrane region" description="Helical" evidence="1">
    <location>
        <begin position="12"/>
        <end position="32"/>
    </location>
</feature>
<feature type="transmembrane region" description="Helical" evidence="1">
    <location>
        <begin position="419"/>
        <end position="441"/>
    </location>
</feature>
<feature type="transmembrane region" description="Helical" evidence="1">
    <location>
        <begin position="242"/>
        <end position="265"/>
    </location>
</feature>
<sequence>MDVYGILTLEPGFEWESALLWGFFALVLLYLARTHAHRLLFGVSRALARALRGLAALIWRLRRRAVTLQTEMLNSAAQAAAARSVKRDYRRLTGTVRGELSDFPNLSRQVGELCVRMEQNYEASTEVPPVPPNWLEAVDAVAHSGRGADPALANILDAMHSTLTRASHDALEEYRYASRKRHNSLRRIAPSWRKATRVLERMERTVGELDDRMTAADEHWQAFEQVRQMPLKPSLSLQLRHLTYFLLALAMLAGFGVVAGGQLALLHSPLNRLLAGEPAVLGQSLGTVAVWALVCAPVLLGGLLLELGRMTRLLPILGGLPSRLRLRAMSWLAALAILILVFQALLVALGADTPVEPPLPPGAAPVLAAVGLSVLLGLLLMAIELPFETALRSGRQVGMSLLIAILGLGAILARVTAWVVHLVGLIAVRAYDLVIFLPLVIDEAWAARRRRNHAVEVSDTTEERLGS</sequence>
<reference evidence="2 3" key="1">
    <citation type="submission" date="2016-09" db="EMBL/GenBank/DDBJ databases">
        <title>Acidihalobacter prosperus V6 (DSM14174).</title>
        <authorList>
            <person name="Khaleque H.N."/>
            <person name="Ramsay J.P."/>
            <person name="Murphy R.J.T."/>
            <person name="Kaksonen A.H."/>
            <person name="Boxall N.J."/>
            <person name="Watkin E.L.J."/>
        </authorList>
    </citation>
    <scope>NUCLEOTIDE SEQUENCE [LARGE SCALE GENOMIC DNA]</scope>
    <source>
        <strain evidence="2 3">V6</strain>
    </source>
</reference>
<name>A0A1D8K9Q8_9GAMM</name>
<dbReference type="EMBL" id="CP017448">
    <property type="protein sequence ID" value="AOV17692.1"/>
    <property type="molecule type" value="Genomic_DNA"/>
</dbReference>
<proteinExistence type="predicted"/>
<keyword evidence="1" id="KW-0812">Transmembrane</keyword>
<gene>
    <name evidence="2" type="ORF">BJI67_12045</name>
</gene>
<feature type="transmembrane region" description="Helical" evidence="1">
    <location>
        <begin position="397"/>
        <end position="413"/>
    </location>
</feature>
<organism evidence="2 3">
    <name type="scientific">Acidihalobacter aeolianus</name>
    <dbReference type="NCBI Taxonomy" id="2792603"/>
    <lineage>
        <taxon>Bacteria</taxon>
        <taxon>Pseudomonadati</taxon>
        <taxon>Pseudomonadota</taxon>
        <taxon>Gammaproteobacteria</taxon>
        <taxon>Chromatiales</taxon>
        <taxon>Ectothiorhodospiraceae</taxon>
        <taxon>Acidihalobacter</taxon>
    </lineage>
</organism>
<protein>
    <submittedName>
        <fullName evidence="2">Uncharacterized protein</fullName>
    </submittedName>
</protein>
<feature type="transmembrane region" description="Helical" evidence="1">
    <location>
        <begin position="285"/>
        <end position="307"/>
    </location>
</feature>
<dbReference type="RefSeq" id="WP_070073230.1">
    <property type="nucleotide sequence ID" value="NZ_CP017448.1"/>
</dbReference>
<dbReference type="KEGG" id="aaeo:BJI67_12045"/>
<keyword evidence="1" id="KW-1133">Transmembrane helix</keyword>
<feature type="transmembrane region" description="Helical" evidence="1">
    <location>
        <begin position="328"/>
        <end position="351"/>
    </location>
</feature>
<feature type="transmembrane region" description="Helical" evidence="1">
    <location>
        <begin position="363"/>
        <end position="385"/>
    </location>
</feature>
<evidence type="ECO:0000256" key="1">
    <source>
        <dbReference type="SAM" id="Phobius"/>
    </source>
</evidence>
<accession>A0A1D8K9Q8</accession>
<keyword evidence="3" id="KW-1185">Reference proteome</keyword>
<evidence type="ECO:0000313" key="3">
    <source>
        <dbReference type="Proteomes" id="UP000095342"/>
    </source>
</evidence>
<evidence type="ECO:0000313" key="2">
    <source>
        <dbReference type="EMBL" id="AOV17692.1"/>
    </source>
</evidence>